<keyword evidence="5" id="KW-0732">Signal</keyword>
<dbReference type="OrthoDB" id="994364at2"/>
<gene>
    <name evidence="6" type="ORF">EOD40_00725</name>
</gene>
<reference evidence="6 7" key="1">
    <citation type="submission" date="2019-01" db="EMBL/GenBank/DDBJ databases">
        <authorList>
            <person name="Chen W.-M."/>
        </authorList>
    </citation>
    <scope>NUCLEOTIDE SEQUENCE [LARGE SCALE GENOMIC DNA]</scope>
    <source>
        <strain evidence="6 7">BBQ-12</strain>
    </source>
</reference>
<keyword evidence="7" id="KW-1185">Reference proteome</keyword>
<comment type="subcellular location">
    <subcellularLocation>
        <location evidence="1">Cell outer membrane</location>
    </subcellularLocation>
</comment>
<keyword evidence="3" id="KW-0998">Cell outer membrane</keyword>
<dbReference type="GO" id="GO:0009279">
    <property type="term" value="C:cell outer membrane"/>
    <property type="evidence" value="ECO:0007669"/>
    <property type="project" value="UniProtKB-SubCell"/>
</dbReference>
<evidence type="ECO:0000313" key="6">
    <source>
        <dbReference type="EMBL" id="RVT79668.1"/>
    </source>
</evidence>
<organism evidence="6 7">
    <name type="scientific">Flavobacterium sufflavum</name>
    <dbReference type="NCBI Taxonomy" id="1921138"/>
    <lineage>
        <taxon>Bacteria</taxon>
        <taxon>Pseudomonadati</taxon>
        <taxon>Bacteroidota</taxon>
        <taxon>Flavobacteriia</taxon>
        <taxon>Flavobacteriales</taxon>
        <taxon>Flavobacteriaceae</taxon>
        <taxon>Flavobacterium</taxon>
    </lineage>
</organism>
<feature type="signal peptide" evidence="5">
    <location>
        <begin position="1"/>
        <end position="23"/>
    </location>
</feature>
<dbReference type="EMBL" id="SACJ01000001">
    <property type="protein sequence ID" value="RVT79668.1"/>
    <property type="molecule type" value="Genomic_DNA"/>
</dbReference>
<feature type="region of interest" description="Disordered" evidence="4">
    <location>
        <begin position="28"/>
        <end position="48"/>
    </location>
</feature>
<dbReference type="AlphaFoldDB" id="A0A437L2X7"/>
<evidence type="ECO:0000256" key="1">
    <source>
        <dbReference type="ARBA" id="ARBA00004442"/>
    </source>
</evidence>
<evidence type="ECO:0008006" key="8">
    <source>
        <dbReference type="Google" id="ProtNLM"/>
    </source>
</evidence>
<dbReference type="SUPFAM" id="SSF56935">
    <property type="entry name" value="Porins"/>
    <property type="match status" value="1"/>
</dbReference>
<sequence>MKTKHLLSMCVISIFSLSNGLMAQKVDKNKNQQVSDSTSTNKKEEKNRNVMLNADSNIGPRNVNIGLPFTGDVVILENDLPVVYYFYPTIPTTSWRMDNSLSKMGLMSFAESAITTGKVGYAVKSSDRDASTKLKGFGSVYVNSFGASRYDLTLTGPLGKKGWGYMVDAYKNFDRGNGTNYKFTPWNDNTTMLKFAIQKKYSKGNVRLLYKSINVQSVVTNYSPLTYNGNGKTTPLSNFELGTDSYILETGKIPYYDYNTGVASYADLNSSKFSRTNSNSLYLTGEHKFSGGWNMTYSTMYQDVNSPLAITFPLTLGVYDPDRAAASNWSFKYAGTSNAYTGSAQMVSSQMIPQSKNNSIFTRVELTKKFGVHDVRFGLNQLYTHRQYNVNSGLYFQTVEANPKLLDMYVFVPAFNMSVKATNDHSLMPASAGGYGSATNDKYKKLALYATDDFKLGKRLDVGFGIRLENQTISDKTNPYINDFVKDRPLISKDFSNRLNKVGAFNFVYKITGQFGVVGDATYNSWYERYWDYAFRDANGNPIPDPSTPGAKPMQTEGKEFQTNVKNFGGGIFYNLGNSMQLVSKLTYISKDNIRASQSVTNPANQSERTTFDPIIYDLSTVGWTTDIMANPFKNFSIHYLLTVQAPKYQNYSYSAYGTTYDYGGKYIPELSGVLMEIDPSYSLKNGIRLWASLRYFGKQYGNPTNVLYYNGWWENFGGVDYRVSRDINLKLQVTNFLNQQGVKGKIQGADQITDAAPFTNRTIVASGIRPRTFELTLQYKF</sequence>
<keyword evidence="2" id="KW-0472">Membrane</keyword>
<comment type="caution">
    <text evidence="6">The sequence shown here is derived from an EMBL/GenBank/DDBJ whole genome shotgun (WGS) entry which is preliminary data.</text>
</comment>
<evidence type="ECO:0000256" key="5">
    <source>
        <dbReference type="SAM" id="SignalP"/>
    </source>
</evidence>
<evidence type="ECO:0000256" key="3">
    <source>
        <dbReference type="ARBA" id="ARBA00023237"/>
    </source>
</evidence>
<dbReference type="RefSeq" id="WP_128192987.1">
    <property type="nucleotide sequence ID" value="NZ_SACJ01000001.1"/>
</dbReference>
<protein>
    <recommendedName>
        <fullName evidence="8">TonB-dependent receptor</fullName>
    </recommendedName>
</protein>
<proteinExistence type="predicted"/>
<evidence type="ECO:0000256" key="2">
    <source>
        <dbReference type="ARBA" id="ARBA00023136"/>
    </source>
</evidence>
<feature type="chain" id="PRO_5019095894" description="TonB-dependent receptor" evidence="5">
    <location>
        <begin position="24"/>
        <end position="782"/>
    </location>
</feature>
<accession>A0A437L2X7</accession>
<feature type="compositionally biased region" description="Polar residues" evidence="4">
    <location>
        <begin position="31"/>
        <end position="40"/>
    </location>
</feature>
<dbReference type="Proteomes" id="UP000285211">
    <property type="component" value="Unassembled WGS sequence"/>
</dbReference>
<dbReference type="InterPro" id="IPR036942">
    <property type="entry name" value="Beta-barrel_TonB_sf"/>
</dbReference>
<evidence type="ECO:0000256" key="4">
    <source>
        <dbReference type="SAM" id="MobiDB-lite"/>
    </source>
</evidence>
<dbReference type="Gene3D" id="2.40.170.20">
    <property type="entry name" value="TonB-dependent receptor, beta-barrel domain"/>
    <property type="match status" value="1"/>
</dbReference>
<name>A0A437L2X7_9FLAO</name>
<evidence type="ECO:0000313" key="7">
    <source>
        <dbReference type="Proteomes" id="UP000285211"/>
    </source>
</evidence>